<organism evidence="2 3">
    <name type="scientific">Puccinia striiformis</name>
    <dbReference type="NCBI Taxonomy" id="27350"/>
    <lineage>
        <taxon>Eukaryota</taxon>
        <taxon>Fungi</taxon>
        <taxon>Dikarya</taxon>
        <taxon>Basidiomycota</taxon>
        <taxon>Pucciniomycotina</taxon>
        <taxon>Pucciniomycetes</taxon>
        <taxon>Pucciniales</taxon>
        <taxon>Pucciniaceae</taxon>
        <taxon>Puccinia</taxon>
    </lineage>
</organism>
<keyword evidence="3" id="KW-1185">Reference proteome</keyword>
<dbReference type="VEuPathDB" id="FungiDB:PSHT_01159"/>
<accession>A0A2S4W2T7</accession>
<dbReference type="EMBL" id="PKSL01000009">
    <property type="protein sequence ID" value="POW16084.1"/>
    <property type="molecule type" value="Genomic_DNA"/>
</dbReference>
<reference evidence="2" key="1">
    <citation type="submission" date="2017-12" db="EMBL/GenBank/DDBJ databases">
        <title>Gene loss provides genomic basis for host adaptation in cereal stripe rust fungi.</title>
        <authorList>
            <person name="Xia C."/>
        </authorList>
    </citation>
    <scope>NUCLEOTIDE SEQUENCE [LARGE SCALE GENOMIC DNA]</scope>
    <source>
        <strain evidence="2">93-210</strain>
    </source>
</reference>
<evidence type="ECO:0000313" key="2">
    <source>
        <dbReference type="EMBL" id="POW16084.1"/>
    </source>
</evidence>
<dbReference type="Proteomes" id="UP000239156">
    <property type="component" value="Unassembled WGS sequence"/>
</dbReference>
<comment type="caution">
    <text evidence="2">The sequence shown here is derived from an EMBL/GenBank/DDBJ whole genome shotgun (WGS) entry which is preliminary data.</text>
</comment>
<sequence>MSTSHGSSKPQFFILRIVNICAFLGFMLALVGLRAAEELFFCDLILGDRPRGLCVDQIIKTGKKAKHYPRRNSLFFKCDKGFDSYCCSKVTDSNVHRGSIRSRGQMRTTMSSTASMTDDIHEAFLGEKT</sequence>
<evidence type="ECO:0008006" key="4">
    <source>
        <dbReference type="Google" id="ProtNLM"/>
    </source>
</evidence>
<keyword evidence="1" id="KW-0812">Transmembrane</keyword>
<feature type="transmembrane region" description="Helical" evidence="1">
    <location>
        <begin position="12"/>
        <end position="33"/>
    </location>
</feature>
<keyword evidence="1" id="KW-0472">Membrane</keyword>
<keyword evidence="1" id="KW-1133">Transmembrane helix</keyword>
<dbReference type="VEuPathDB" id="FungiDB:PSTT_01647"/>
<name>A0A2S4W2T7_9BASI</name>
<gene>
    <name evidence="2" type="ORF">PSTT_01647</name>
</gene>
<protein>
    <recommendedName>
        <fullName evidence="4">SREBP regulating gene protein</fullName>
    </recommendedName>
</protein>
<proteinExistence type="predicted"/>
<evidence type="ECO:0000313" key="3">
    <source>
        <dbReference type="Proteomes" id="UP000239156"/>
    </source>
</evidence>
<evidence type="ECO:0000256" key="1">
    <source>
        <dbReference type="SAM" id="Phobius"/>
    </source>
</evidence>